<dbReference type="AlphaFoldDB" id="A0A6A6A8J8"/>
<evidence type="ECO:0000313" key="1">
    <source>
        <dbReference type="EMBL" id="KAF2127147.1"/>
    </source>
</evidence>
<accession>A0A6A6A8J8</accession>
<reference evidence="1" key="1">
    <citation type="journal article" date="2020" name="Stud. Mycol.">
        <title>101 Dothideomycetes genomes: a test case for predicting lifestyles and emergence of pathogens.</title>
        <authorList>
            <person name="Haridas S."/>
            <person name="Albert R."/>
            <person name="Binder M."/>
            <person name="Bloem J."/>
            <person name="Labutti K."/>
            <person name="Salamov A."/>
            <person name="Andreopoulos B."/>
            <person name="Baker S."/>
            <person name="Barry K."/>
            <person name="Bills G."/>
            <person name="Bluhm B."/>
            <person name="Cannon C."/>
            <person name="Castanera R."/>
            <person name="Culley D."/>
            <person name="Daum C."/>
            <person name="Ezra D."/>
            <person name="Gonzalez J."/>
            <person name="Henrissat B."/>
            <person name="Kuo A."/>
            <person name="Liang C."/>
            <person name="Lipzen A."/>
            <person name="Lutzoni F."/>
            <person name="Magnuson J."/>
            <person name="Mondo S."/>
            <person name="Nolan M."/>
            <person name="Ohm R."/>
            <person name="Pangilinan J."/>
            <person name="Park H.-J."/>
            <person name="Ramirez L."/>
            <person name="Alfaro M."/>
            <person name="Sun H."/>
            <person name="Tritt A."/>
            <person name="Yoshinaga Y."/>
            <person name="Zwiers L.-H."/>
            <person name="Turgeon B."/>
            <person name="Goodwin S."/>
            <person name="Spatafora J."/>
            <person name="Crous P."/>
            <person name="Grigoriev I."/>
        </authorList>
    </citation>
    <scope>NUCLEOTIDE SEQUENCE</scope>
    <source>
        <strain evidence="1">CBS 119687</strain>
    </source>
</reference>
<name>A0A6A6A8J8_9PLEO</name>
<dbReference type="EMBL" id="ML977511">
    <property type="protein sequence ID" value="KAF2127147.1"/>
    <property type="molecule type" value="Genomic_DNA"/>
</dbReference>
<dbReference type="OrthoDB" id="3645052at2759"/>
<protein>
    <submittedName>
        <fullName evidence="1">Uncharacterized protein</fullName>
    </submittedName>
</protein>
<sequence>MNALIEMSHRSDDLDRITQASQLNSPLLRLPAELRNKIYEYIFYDTRVSFARQVFFLPPRPYYPSHTILLACRQIWHESLPTFHRNIVLQFHCLRDLEDILTDKKYLATYTAVRTIILDVSIAAKLYLRTIPGKGEFIGTLPSLKHVRITKGRNSLPDLRAALFSTIRFHFGRRDIEVVFED</sequence>
<proteinExistence type="predicted"/>
<keyword evidence="2" id="KW-1185">Reference proteome</keyword>
<evidence type="ECO:0000313" key="2">
    <source>
        <dbReference type="Proteomes" id="UP000799771"/>
    </source>
</evidence>
<dbReference type="RefSeq" id="XP_033521536.1">
    <property type="nucleotide sequence ID" value="XM_033668527.1"/>
</dbReference>
<dbReference type="PANTHER" id="PTHR38790:SF4">
    <property type="entry name" value="2EXR DOMAIN-CONTAINING PROTEIN"/>
    <property type="match status" value="1"/>
</dbReference>
<organism evidence="1 2">
    <name type="scientific">Dothidotthia symphoricarpi CBS 119687</name>
    <dbReference type="NCBI Taxonomy" id="1392245"/>
    <lineage>
        <taxon>Eukaryota</taxon>
        <taxon>Fungi</taxon>
        <taxon>Dikarya</taxon>
        <taxon>Ascomycota</taxon>
        <taxon>Pezizomycotina</taxon>
        <taxon>Dothideomycetes</taxon>
        <taxon>Pleosporomycetidae</taxon>
        <taxon>Pleosporales</taxon>
        <taxon>Dothidotthiaceae</taxon>
        <taxon>Dothidotthia</taxon>
    </lineage>
</organism>
<gene>
    <name evidence="1" type="ORF">P153DRAFT_368483</name>
</gene>
<dbReference type="Proteomes" id="UP000799771">
    <property type="component" value="Unassembled WGS sequence"/>
</dbReference>
<dbReference type="PANTHER" id="PTHR38790">
    <property type="entry name" value="2EXR DOMAIN-CONTAINING PROTEIN-RELATED"/>
    <property type="match status" value="1"/>
</dbReference>
<dbReference type="GeneID" id="54408959"/>